<keyword evidence="2 12" id="KW-0639">Primosome</keyword>
<evidence type="ECO:0000256" key="1">
    <source>
        <dbReference type="ARBA" id="ARBA00022478"/>
    </source>
</evidence>
<dbReference type="SMART" id="SM00493">
    <property type="entry name" value="TOPRIM"/>
    <property type="match status" value="1"/>
</dbReference>
<dbReference type="GO" id="GO:0000428">
    <property type="term" value="C:DNA-directed RNA polymerase complex"/>
    <property type="evidence" value="ECO:0007669"/>
    <property type="project" value="UniProtKB-KW"/>
</dbReference>
<evidence type="ECO:0000256" key="9">
    <source>
        <dbReference type="ARBA" id="ARBA00022842"/>
    </source>
</evidence>
<dbReference type="GO" id="GO:0003899">
    <property type="term" value="F:DNA-directed RNA polymerase activity"/>
    <property type="evidence" value="ECO:0007669"/>
    <property type="project" value="UniProtKB-UniRule"/>
</dbReference>
<keyword evidence="1 12" id="KW-0240">DNA-directed RNA polymerase</keyword>
<dbReference type="SUPFAM" id="SSF56731">
    <property type="entry name" value="DNA primase core"/>
    <property type="match status" value="1"/>
</dbReference>
<evidence type="ECO:0000256" key="13">
    <source>
        <dbReference type="PIRNR" id="PIRNR002811"/>
    </source>
</evidence>
<dbReference type="FunFam" id="3.90.580.10:FF:000001">
    <property type="entry name" value="DNA primase"/>
    <property type="match status" value="1"/>
</dbReference>
<evidence type="ECO:0000256" key="6">
    <source>
        <dbReference type="ARBA" id="ARBA00022723"/>
    </source>
</evidence>
<dbReference type="InterPro" id="IPR036977">
    <property type="entry name" value="DNA_primase_Znf_CHC2"/>
</dbReference>
<evidence type="ECO:0000256" key="12">
    <source>
        <dbReference type="HAMAP-Rule" id="MF_00974"/>
    </source>
</evidence>
<feature type="domain" description="Toprim" evidence="15">
    <location>
        <begin position="246"/>
        <end position="327"/>
    </location>
</feature>
<dbReference type="InterPro" id="IPR002694">
    <property type="entry name" value="Znf_CHC2"/>
</dbReference>
<dbReference type="EMBL" id="DTDR01000126">
    <property type="protein sequence ID" value="HGK63966.1"/>
    <property type="molecule type" value="Genomic_DNA"/>
</dbReference>
<keyword evidence="7 12" id="KW-0863">Zinc-finger</keyword>
<dbReference type="GO" id="GO:0005737">
    <property type="term" value="C:cytoplasm"/>
    <property type="evidence" value="ECO:0007669"/>
    <property type="project" value="TreeGrafter"/>
</dbReference>
<keyword evidence="3 12" id="KW-0808">Transferase</keyword>
<evidence type="ECO:0000256" key="7">
    <source>
        <dbReference type="ARBA" id="ARBA00022771"/>
    </source>
</evidence>
<dbReference type="GO" id="GO:0003677">
    <property type="term" value="F:DNA binding"/>
    <property type="evidence" value="ECO:0007669"/>
    <property type="project" value="UniProtKB-KW"/>
</dbReference>
<evidence type="ECO:0000256" key="10">
    <source>
        <dbReference type="ARBA" id="ARBA00023125"/>
    </source>
</evidence>
<comment type="function">
    <text evidence="12 13">RNA polymerase that catalyzes the synthesis of short RNA molecules used as primers for DNA polymerase during DNA replication.</text>
</comment>
<keyword evidence="9" id="KW-0460">Magnesium</keyword>
<dbReference type="PROSITE" id="PS50880">
    <property type="entry name" value="TOPRIM"/>
    <property type="match status" value="1"/>
</dbReference>
<dbReference type="PANTHER" id="PTHR30313:SF2">
    <property type="entry name" value="DNA PRIMASE"/>
    <property type="match status" value="1"/>
</dbReference>
<dbReference type="InterPro" id="IPR030846">
    <property type="entry name" value="DnaG_bac"/>
</dbReference>
<feature type="zinc finger region" description="CHC2-type" evidence="12 14">
    <location>
        <begin position="37"/>
        <end position="61"/>
    </location>
</feature>
<evidence type="ECO:0000256" key="14">
    <source>
        <dbReference type="PIRSR" id="PIRSR002811-1"/>
    </source>
</evidence>
<accession>A0A7V3ZVS7</accession>
<dbReference type="InterPro" id="IPR037068">
    <property type="entry name" value="DNA_primase_core_N_sf"/>
</dbReference>
<keyword evidence="11 12" id="KW-0804">Transcription</keyword>
<comment type="subunit">
    <text evidence="12">Monomer. Interacts with DnaB.</text>
</comment>
<evidence type="ECO:0000256" key="2">
    <source>
        <dbReference type="ARBA" id="ARBA00022515"/>
    </source>
</evidence>
<gene>
    <name evidence="12" type="primary">dnaG</name>
    <name evidence="16" type="ORF">ENU74_05200</name>
</gene>
<dbReference type="NCBIfam" id="TIGR01391">
    <property type="entry name" value="dnaG"/>
    <property type="match status" value="1"/>
</dbReference>
<dbReference type="SMART" id="SM00400">
    <property type="entry name" value="ZnF_CHCC"/>
    <property type="match status" value="1"/>
</dbReference>
<comment type="domain">
    <text evidence="12">Contains an N-terminal zinc-binding domain, a central core domain that contains the primase activity, and a C-terminal DnaB-binding domain.</text>
</comment>
<dbReference type="CDD" id="cd03364">
    <property type="entry name" value="TOPRIM_DnaG_primases"/>
    <property type="match status" value="1"/>
</dbReference>
<evidence type="ECO:0000256" key="5">
    <source>
        <dbReference type="ARBA" id="ARBA00022705"/>
    </source>
</evidence>
<dbReference type="SUPFAM" id="SSF57783">
    <property type="entry name" value="Zinc beta-ribbon"/>
    <property type="match status" value="1"/>
</dbReference>
<name>A0A7V3ZVS7_UNCW3</name>
<keyword evidence="4 12" id="KW-0548">Nucleotidyltransferase</keyword>
<comment type="cofactor">
    <cofactor evidence="12 13 14">
        <name>Zn(2+)</name>
        <dbReference type="ChEBI" id="CHEBI:29105"/>
    </cofactor>
    <text evidence="12 13 14">Binds 1 zinc ion per monomer.</text>
</comment>
<comment type="catalytic activity">
    <reaction evidence="12">
        <text>ssDNA + n NTP = ssDNA/pppN(pN)n-1 hybrid + (n-1) diphosphate.</text>
        <dbReference type="EC" id="2.7.7.101"/>
    </reaction>
</comment>
<sequence>MNKRDIVGKILADCDIVELINTYLPLKKVGRYYRALCPFHHDTKPSFYVNPTQQLFHCFGCKESGNVIHFVMKYEKLEFNEAIKFLAERLGITFVEEKEEKTNREIYEILKLASNFYHEKLFLFPQALSYLTEKRKLSLETIKKFQLGFAPGRNFLIETLRKRGYSEELIIESGLAYKKEEEVREWFFNRIIFPIFNRRGEVIGFGGRVLDEETEPKYLNSPETKVFKKGENLYGLYQTMNYLIKNKAILVEGYFDLLTLFDKGIKNLVAPLGTGFTINQARLLKRYNDEIIILFDGDQAGREATKRAIEVALKAGLNPLVAWLPENYDPDKYLNEKGVKEFVQNIINKPYDLVEFYVMLYQPTTILEKRKVLKELLEMINFTCDLPLKELYLNKISEVFNLNKEKVLTLSAEKDVFIFKAIETNEFLKNIEFKIIRVLLNYPQYLSVIEKNIEYEEAFSEEIKEIIKIIKKAEQKERISIGLILEEIKNEEFKKKLALLSFFPQELISNIKEEDFKRLLFQYLYNYYLNKCATGKIDENDLEKIYEIKKNLIKGGK</sequence>
<dbReference type="Gene3D" id="3.90.580.10">
    <property type="entry name" value="Zinc finger, CHC2-type domain"/>
    <property type="match status" value="1"/>
</dbReference>
<keyword evidence="8 12" id="KW-0862">Zinc</keyword>
<comment type="similarity">
    <text evidence="12 13">Belongs to the DnaG primase family.</text>
</comment>
<evidence type="ECO:0000256" key="3">
    <source>
        <dbReference type="ARBA" id="ARBA00022679"/>
    </source>
</evidence>
<dbReference type="Gene3D" id="3.40.1360.10">
    <property type="match status" value="1"/>
</dbReference>
<dbReference type="PANTHER" id="PTHR30313">
    <property type="entry name" value="DNA PRIMASE"/>
    <property type="match status" value="1"/>
</dbReference>
<evidence type="ECO:0000259" key="15">
    <source>
        <dbReference type="PROSITE" id="PS50880"/>
    </source>
</evidence>
<keyword evidence="5 12" id="KW-0235">DNA replication</keyword>
<evidence type="ECO:0000256" key="8">
    <source>
        <dbReference type="ARBA" id="ARBA00022833"/>
    </source>
</evidence>
<comment type="caution">
    <text evidence="16">The sequence shown here is derived from an EMBL/GenBank/DDBJ whole genome shotgun (WGS) entry which is preliminary data.</text>
</comment>
<organism evidence="16">
    <name type="scientific">candidate division WOR-3 bacterium</name>
    <dbReference type="NCBI Taxonomy" id="2052148"/>
    <lineage>
        <taxon>Bacteria</taxon>
        <taxon>Bacteria division WOR-3</taxon>
    </lineage>
</organism>
<dbReference type="AlphaFoldDB" id="A0A7V3ZVS7"/>
<dbReference type="GO" id="GO:0006269">
    <property type="term" value="P:DNA replication, synthesis of primer"/>
    <property type="evidence" value="ECO:0007669"/>
    <property type="project" value="UniProtKB-UniRule"/>
</dbReference>
<evidence type="ECO:0000256" key="11">
    <source>
        <dbReference type="ARBA" id="ARBA00023163"/>
    </source>
</evidence>
<dbReference type="InterPro" id="IPR034151">
    <property type="entry name" value="TOPRIM_DnaG_bac"/>
</dbReference>
<dbReference type="GO" id="GO:0008270">
    <property type="term" value="F:zinc ion binding"/>
    <property type="evidence" value="ECO:0007669"/>
    <property type="project" value="UniProtKB-UniRule"/>
</dbReference>
<evidence type="ECO:0000256" key="4">
    <source>
        <dbReference type="ARBA" id="ARBA00022695"/>
    </source>
</evidence>
<dbReference type="InterPro" id="IPR006171">
    <property type="entry name" value="TOPRIM_dom"/>
</dbReference>
<evidence type="ECO:0000313" key="16">
    <source>
        <dbReference type="EMBL" id="HGK63966.1"/>
    </source>
</evidence>
<dbReference type="Pfam" id="PF13155">
    <property type="entry name" value="Toprim_2"/>
    <property type="match status" value="1"/>
</dbReference>
<dbReference type="InterPro" id="IPR050219">
    <property type="entry name" value="DnaG_primase"/>
</dbReference>
<dbReference type="HAMAP" id="MF_00974">
    <property type="entry name" value="DNA_primase_DnaG"/>
    <property type="match status" value="1"/>
</dbReference>
<dbReference type="InterPro" id="IPR006295">
    <property type="entry name" value="DNA_primase_DnaG"/>
</dbReference>
<dbReference type="InterPro" id="IPR013264">
    <property type="entry name" value="DNAG_N"/>
</dbReference>
<dbReference type="Pfam" id="PF01807">
    <property type="entry name" value="Zn_ribbon_DnaG"/>
    <property type="match status" value="1"/>
</dbReference>
<reference evidence="16" key="1">
    <citation type="journal article" date="2020" name="mSystems">
        <title>Genome- and Community-Level Interaction Insights into Carbon Utilization and Element Cycling Functions of Hydrothermarchaeota in Hydrothermal Sediment.</title>
        <authorList>
            <person name="Zhou Z."/>
            <person name="Liu Y."/>
            <person name="Xu W."/>
            <person name="Pan J."/>
            <person name="Luo Z.H."/>
            <person name="Li M."/>
        </authorList>
    </citation>
    <scope>NUCLEOTIDE SEQUENCE [LARGE SCALE GENOMIC DNA]</scope>
    <source>
        <strain evidence="16">SpSt-697</strain>
    </source>
</reference>
<dbReference type="SUPFAM" id="SSF117023">
    <property type="entry name" value="DNA primase DnaG, C-terminal domain"/>
    <property type="match status" value="1"/>
</dbReference>
<dbReference type="Pfam" id="PF08275">
    <property type="entry name" value="DNAG_N"/>
    <property type="match status" value="1"/>
</dbReference>
<keyword evidence="6 12" id="KW-0479">Metal-binding</keyword>
<dbReference type="EC" id="2.7.7.101" evidence="12"/>
<dbReference type="Gene3D" id="3.90.980.10">
    <property type="entry name" value="DNA primase, catalytic core, N-terminal domain"/>
    <property type="match status" value="1"/>
</dbReference>
<dbReference type="PIRSF" id="PIRSF002811">
    <property type="entry name" value="DnaG"/>
    <property type="match status" value="1"/>
</dbReference>
<proteinExistence type="inferred from homology"/>
<protein>
    <recommendedName>
        <fullName evidence="12 13">DNA primase</fullName>
        <ecNumber evidence="12">2.7.7.101</ecNumber>
    </recommendedName>
</protein>
<dbReference type="GO" id="GO:1990077">
    <property type="term" value="C:primosome complex"/>
    <property type="evidence" value="ECO:0007669"/>
    <property type="project" value="UniProtKB-KW"/>
</dbReference>
<keyword evidence="10 12" id="KW-0238">DNA-binding</keyword>